<dbReference type="Gene3D" id="3.40.50.1110">
    <property type="entry name" value="SGNH hydrolase"/>
    <property type="match status" value="1"/>
</dbReference>
<dbReference type="InterPro" id="IPR036514">
    <property type="entry name" value="SGNH_hydro_sf"/>
</dbReference>
<keyword evidence="9" id="KW-1185">Reference proteome</keyword>
<accession>A0A7J6W0J2</accession>
<evidence type="ECO:0000256" key="2">
    <source>
        <dbReference type="ARBA" id="ARBA00008668"/>
    </source>
</evidence>
<comment type="caution">
    <text evidence="8">The sequence shown here is derived from an EMBL/GenBank/DDBJ whole genome shotgun (WGS) entry which is preliminary data.</text>
</comment>
<name>A0A7J6W0J2_THATH</name>
<keyword evidence="4" id="KW-0732">Signal</keyword>
<dbReference type="OrthoDB" id="1600564at2759"/>
<evidence type="ECO:0000256" key="4">
    <source>
        <dbReference type="ARBA" id="ARBA00022729"/>
    </source>
</evidence>
<evidence type="ECO:0000256" key="6">
    <source>
        <dbReference type="ARBA" id="ARBA00022963"/>
    </source>
</evidence>
<comment type="similarity">
    <text evidence="2">Belongs to the 'GDSL' lipolytic enzyme family.</text>
</comment>
<gene>
    <name evidence="8" type="ORF">FRX31_020404</name>
</gene>
<dbReference type="InterPro" id="IPR051238">
    <property type="entry name" value="GDSL_esterase/lipase"/>
</dbReference>
<comment type="subcellular location">
    <subcellularLocation>
        <location evidence="1">Secreted</location>
    </subcellularLocation>
</comment>
<dbReference type="Pfam" id="PF00657">
    <property type="entry name" value="Lipase_GDSL"/>
    <property type="match status" value="1"/>
</dbReference>
<evidence type="ECO:0000313" key="9">
    <source>
        <dbReference type="Proteomes" id="UP000554482"/>
    </source>
</evidence>
<dbReference type="GO" id="GO:0016788">
    <property type="term" value="F:hydrolase activity, acting on ester bonds"/>
    <property type="evidence" value="ECO:0007669"/>
    <property type="project" value="InterPro"/>
</dbReference>
<dbReference type="InterPro" id="IPR035669">
    <property type="entry name" value="SGNH_plant_lipase-like"/>
</dbReference>
<organism evidence="8 9">
    <name type="scientific">Thalictrum thalictroides</name>
    <name type="common">Rue-anemone</name>
    <name type="synonym">Anemone thalictroides</name>
    <dbReference type="NCBI Taxonomy" id="46969"/>
    <lineage>
        <taxon>Eukaryota</taxon>
        <taxon>Viridiplantae</taxon>
        <taxon>Streptophyta</taxon>
        <taxon>Embryophyta</taxon>
        <taxon>Tracheophyta</taxon>
        <taxon>Spermatophyta</taxon>
        <taxon>Magnoliopsida</taxon>
        <taxon>Ranunculales</taxon>
        <taxon>Ranunculaceae</taxon>
        <taxon>Thalictroideae</taxon>
        <taxon>Thalictrum</taxon>
    </lineage>
</organism>
<dbReference type="GO" id="GO:0005576">
    <property type="term" value="C:extracellular region"/>
    <property type="evidence" value="ECO:0007669"/>
    <property type="project" value="UniProtKB-SubCell"/>
</dbReference>
<keyword evidence="7" id="KW-0443">Lipid metabolism</keyword>
<evidence type="ECO:0000256" key="3">
    <source>
        <dbReference type="ARBA" id="ARBA00022525"/>
    </source>
</evidence>
<dbReference type="SUPFAM" id="SSF52266">
    <property type="entry name" value="SGNH hydrolase"/>
    <property type="match status" value="1"/>
</dbReference>
<sequence length="443" mass="48830">MSRIMKWVLLFGLLVVSVVFLLNHFLLVKCPEDSVTTTTTDDHKLSTTGSICPVTVRPLAELRANAQILLRGAIDYVISFEADLSILEVASSWGQKLFHSGALKADKRNRPLAPALYVFGDSLSDSGNNNFLQTFVGVNYKPYGIDFPFGTTGRYTNGKTFVDFIANLLGLPFVPPYLGLLTNGEINITTGVNYASGGAGILPETGTALGENLSFNKQIKYFQDTITNDLLRIFKTPDEFLEYLSKSIFLISIGNNDYINNYLQPANYKSSQMFTPWRFADLLIDELIRGLKKLYNLGGRKFLVFNIGRIGCIPSIVKNANPKPTTTCVEDVNKLVLLFNTRLPSTLKELEQALVGSTFVHGDSYSATQDFSSSGSTATQTPCCEVGDGGMCLPDQTPCQDRTAFIFWDEFHPTEVVYNHLASDCFSGSSCVPINVEQLAQKL</sequence>
<keyword evidence="3" id="KW-0964">Secreted</keyword>
<dbReference type="EMBL" id="JABWDY010024729">
    <property type="protein sequence ID" value="KAF5190010.1"/>
    <property type="molecule type" value="Genomic_DNA"/>
</dbReference>
<dbReference type="InterPro" id="IPR001087">
    <property type="entry name" value="GDSL"/>
</dbReference>
<evidence type="ECO:0000256" key="7">
    <source>
        <dbReference type="ARBA" id="ARBA00023098"/>
    </source>
</evidence>
<keyword evidence="6" id="KW-0442">Lipid degradation</keyword>
<evidence type="ECO:0000256" key="1">
    <source>
        <dbReference type="ARBA" id="ARBA00004613"/>
    </source>
</evidence>
<dbReference type="PANTHER" id="PTHR45650">
    <property type="entry name" value="GDSL-LIKE LIPASE/ACYLHYDROLASE-RELATED"/>
    <property type="match status" value="1"/>
</dbReference>
<evidence type="ECO:0000256" key="5">
    <source>
        <dbReference type="ARBA" id="ARBA00022801"/>
    </source>
</evidence>
<evidence type="ECO:0000313" key="8">
    <source>
        <dbReference type="EMBL" id="KAF5190010.1"/>
    </source>
</evidence>
<dbReference type="GO" id="GO:0016042">
    <property type="term" value="P:lipid catabolic process"/>
    <property type="evidence" value="ECO:0007669"/>
    <property type="project" value="UniProtKB-KW"/>
</dbReference>
<reference evidence="8 9" key="1">
    <citation type="submission" date="2020-06" db="EMBL/GenBank/DDBJ databases">
        <title>Transcriptomic and genomic resources for Thalictrum thalictroides and T. hernandezii: Facilitating candidate gene discovery in an emerging model plant lineage.</title>
        <authorList>
            <person name="Arias T."/>
            <person name="Riano-Pachon D.M."/>
            <person name="Di Stilio V.S."/>
        </authorList>
    </citation>
    <scope>NUCLEOTIDE SEQUENCE [LARGE SCALE GENOMIC DNA]</scope>
    <source>
        <strain evidence="9">cv. WT478/WT964</strain>
        <tissue evidence="8">Leaves</tissue>
    </source>
</reference>
<dbReference type="CDD" id="cd01837">
    <property type="entry name" value="SGNH_plant_lipase_like"/>
    <property type="match status" value="1"/>
</dbReference>
<keyword evidence="5" id="KW-0378">Hydrolase</keyword>
<dbReference type="PANTHER" id="PTHR45650:SF14">
    <property type="entry name" value="GDSL ESTERASE_LIPASE 7-LIKE"/>
    <property type="match status" value="1"/>
</dbReference>
<protein>
    <submittedName>
        <fullName evidence="8">GDSL esterase/lipase</fullName>
    </submittedName>
</protein>
<dbReference type="AlphaFoldDB" id="A0A7J6W0J2"/>
<dbReference type="Proteomes" id="UP000554482">
    <property type="component" value="Unassembled WGS sequence"/>
</dbReference>
<proteinExistence type="inferred from homology"/>